<dbReference type="AlphaFoldDB" id="A0A5C4QYE4"/>
<reference evidence="2 3" key="1">
    <citation type="submission" date="2019-06" db="EMBL/GenBank/DDBJ databases">
        <title>Micromonospora ordensis sp. nov., isolated from deep marine sediment.</title>
        <authorList>
            <person name="Veyisoglu A."/>
            <person name="Carro L."/>
            <person name="Klenk H.-P."/>
            <person name="Sahin N."/>
        </authorList>
    </citation>
    <scope>NUCLEOTIDE SEQUENCE [LARGE SCALE GENOMIC DNA]</scope>
    <source>
        <strain evidence="2 3">S2509</strain>
    </source>
</reference>
<protein>
    <submittedName>
        <fullName evidence="2">ThuA domain-containing protein</fullName>
    </submittedName>
</protein>
<dbReference type="Pfam" id="PF06283">
    <property type="entry name" value="ThuA"/>
    <property type="match status" value="1"/>
</dbReference>
<dbReference type="EMBL" id="VDFY01000087">
    <property type="protein sequence ID" value="TNH31087.1"/>
    <property type="molecule type" value="Genomic_DNA"/>
</dbReference>
<evidence type="ECO:0000313" key="3">
    <source>
        <dbReference type="Proteomes" id="UP000306145"/>
    </source>
</evidence>
<name>A0A5C4QYE4_9ACTN</name>
<dbReference type="OrthoDB" id="3350268at2"/>
<evidence type="ECO:0000259" key="1">
    <source>
        <dbReference type="Pfam" id="PF06283"/>
    </source>
</evidence>
<organism evidence="2 3">
    <name type="scientific">Micromonospora orduensis</name>
    <dbReference type="NCBI Taxonomy" id="1420891"/>
    <lineage>
        <taxon>Bacteria</taxon>
        <taxon>Bacillati</taxon>
        <taxon>Actinomycetota</taxon>
        <taxon>Actinomycetes</taxon>
        <taxon>Micromonosporales</taxon>
        <taxon>Micromonosporaceae</taxon>
        <taxon>Micromonospora</taxon>
    </lineage>
</organism>
<comment type="caution">
    <text evidence="2">The sequence shown here is derived from an EMBL/GenBank/DDBJ whole genome shotgun (WGS) entry which is preliminary data.</text>
</comment>
<proteinExistence type="predicted"/>
<dbReference type="PANTHER" id="PTHR40469:SF2">
    <property type="entry name" value="GALACTOSE-BINDING DOMAIN-LIKE SUPERFAMILY PROTEIN"/>
    <property type="match status" value="1"/>
</dbReference>
<feature type="domain" description="ThuA-like" evidence="1">
    <location>
        <begin position="80"/>
        <end position="217"/>
    </location>
</feature>
<dbReference type="Gene3D" id="3.40.50.880">
    <property type="match status" value="1"/>
</dbReference>
<evidence type="ECO:0000313" key="2">
    <source>
        <dbReference type="EMBL" id="TNH31087.1"/>
    </source>
</evidence>
<dbReference type="SUPFAM" id="SSF52317">
    <property type="entry name" value="Class I glutamine amidotransferase-like"/>
    <property type="match status" value="1"/>
</dbReference>
<keyword evidence="3" id="KW-1185">Reference proteome</keyword>
<sequence length="222" mass="23913">MPGELVPVDTVIFSGEGPHADPWHPLPETSAILADIISAAAVVTSVDRLATALDGARLLVVNASADRSSPVPDDALFGLVLDGFLAGGGNLLAIHSATLAFPRVASWRATIGAAWDHGRSFHPPIGSSLIRRTAVAHPITEGLGDIEVFDERYTDLQRVDGVDIEPLYGHREDRVFHPLVWARTVGDSRIVYSALGHDGRSYESPGHIELLRRIVAWLRPDS</sequence>
<dbReference type="PANTHER" id="PTHR40469">
    <property type="entry name" value="SECRETED GLYCOSYL HYDROLASE"/>
    <property type="match status" value="1"/>
</dbReference>
<dbReference type="InterPro" id="IPR029062">
    <property type="entry name" value="Class_I_gatase-like"/>
</dbReference>
<gene>
    <name evidence="2" type="ORF">FHG89_04180</name>
</gene>
<dbReference type="InterPro" id="IPR029010">
    <property type="entry name" value="ThuA-like"/>
</dbReference>
<accession>A0A5C4QYE4</accession>
<dbReference type="Proteomes" id="UP000306145">
    <property type="component" value="Unassembled WGS sequence"/>
</dbReference>